<protein>
    <submittedName>
        <fullName evidence="2">Uncharacterized protein</fullName>
    </submittedName>
</protein>
<evidence type="ECO:0000313" key="3">
    <source>
        <dbReference type="Proteomes" id="UP001172911"/>
    </source>
</evidence>
<dbReference type="EMBL" id="JARPTC010000012">
    <property type="protein sequence ID" value="MDO7787289.1"/>
    <property type="molecule type" value="Genomic_DNA"/>
</dbReference>
<keyword evidence="1" id="KW-1133">Transmembrane helix</keyword>
<dbReference type="Proteomes" id="UP001172911">
    <property type="component" value="Unassembled WGS sequence"/>
</dbReference>
<organism evidence="2 3">
    <name type="scientific">Desulforamulus aquiferis</name>
    <dbReference type="NCBI Taxonomy" id="1397668"/>
    <lineage>
        <taxon>Bacteria</taxon>
        <taxon>Bacillati</taxon>
        <taxon>Bacillota</taxon>
        <taxon>Clostridia</taxon>
        <taxon>Eubacteriales</taxon>
        <taxon>Peptococcaceae</taxon>
        <taxon>Desulforamulus</taxon>
    </lineage>
</organism>
<feature type="transmembrane region" description="Helical" evidence="1">
    <location>
        <begin position="6"/>
        <end position="22"/>
    </location>
</feature>
<reference evidence="2" key="2">
    <citation type="submission" date="2023-03" db="EMBL/GenBank/DDBJ databases">
        <authorList>
            <person name="Zhang Z."/>
        </authorList>
    </citation>
    <scope>NUCLEOTIDE SEQUENCE</scope>
    <source>
        <strain evidence="2">DSA</strain>
    </source>
</reference>
<comment type="caution">
    <text evidence="2">The sequence shown here is derived from an EMBL/GenBank/DDBJ whole genome shotgun (WGS) entry which is preliminary data.</text>
</comment>
<sequence length="67" mass="7563">MDSLIQLFLLFIAVISIIYYDTTPLIKNKAWKEALFSLALLLLGSSLLCLWMMGIRLPAPFKALGVY</sequence>
<name>A0AAW7ZDQ5_9FIRM</name>
<evidence type="ECO:0000256" key="1">
    <source>
        <dbReference type="SAM" id="Phobius"/>
    </source>
</evidence>
<evidence type="ECO:0000313" key="2">
    <source>
        <dbReference type="EMBL" id="MDO7787289.1"/>
    </source>
</evidence>
<gene>
    <name evidence="2" type="ORF">P6N53_08675</name>
</gene>
<dbReference type="AlphaFoldDB" id="A0AAW7ZDQ5"/>
<keyword evidence="1" id="KW-0472">Membrane</keyword>
<proteinExistence type="predicted"/>
<feature type="transmembrane region" description="Helical" evidence="1">
    <location>
        <begin position="34"/>
        <end position="54"/>
    </location>
</feature>
<accession>A0AAW7ZDQ5</accession>
<reference evidence="2" key="1">
    <citation type="journal article" date="2023" name="J. Hazard. Mater.">
        <title>Anaerobic biodegradation of pyrene and benzo[a]pyrene by a new sulfate-reducing Desulforamulus aquiferis strain DSA.</title>
        <authorList>
            <person name="Zhang Z."/>
            <person name="Sun J."/>
            <person name="Gong X."/>
            <person name="Wang C."/>
            <person name="Wang H."/>
        </authorList>
    </citation>
    <scope>NUCLEOTIDE SEQUENCE</scope>
    <source>
        <strain evidence="2">DSA</strain>
    </source>
</reference>
<dbReference type="RefSeq" id="WP_304542431.1">
    <property type="nucleotide sequence ID" value="NZ_JARPTC010000012.1"/>
</dbReference>
<keyword evidence="1" id="KW-0812">Transmembrane</keyword>
<keyword evidence="3" id="KW-1185">Reference proteome</keyword>